<keyword evidence="6" id="KW-0238">DNA-binding</keyword>
<organism evidence="12 13">
    <name type="scientific">Paraclostridium ghonii</name>
    <dbReference type="NCBI Taxonomy" id="29358"/>
    <lineage>
        <taxon>Bacteria</taxon>
        <taxon>Bacillati</taxon>
        <taxon>Bacillota</taxon>
        <taxon>Clostridia</taxon>
        <taxon>Peptostreptococcales</taxon>
        <taxon>Peptostreptococcaceae</taxon>
        <taxon>Paraclostridium</taxon>
    </lineage>
</organism>
<keyword evidence="4" id="KW-0479">Metal-binding</keyword>
<proteinExistence type="inferred from homology"/>
<evidence type="ECO:0000256" key="5">
    <source>
        <dbReference type="ARBA" id="ARBA00022833"/>
    </source>
</evidence>
<dbReference type="InterPro" id="IPR051399">
    <property type="entry name" value="RNA-guided_DNA_endo/Transpos"/>
</dbReference>
<dbReference type="Pfam" id="PF07282">
    <property type="entry name" value="Cas12f1-like_TNB"/>
    <property type="match status" value="1"/>
</dbReference>
<dbReference type="NCBIfam" id="NF040570">
    <property type="entry name" value="guided_TnpB"/>
    <property type="match status" value="1"/>
</dbReference>
<evidence type="ECO:0000259" key="11">
    <source>
        <dbReference type="Pfam" id="PF12323"/>
    </source>
</evidence>
<evidence type="ECO:0000259" key="9">
    <source>
        <dbReference type="Pfam" id="PF01385"/>
    </source>
</evidence>
<dbReference type="EMBL" id="JAUSWG010000005">
    <property type="protein sequence ID" value="MDQ0556465.1"/>
    <property type="molecule type" value="Genomic_DNA"/>
</dbReference>
<evidence type="ECO:0000259" key="10">
    <source>
        <dbReference type="Pfam" id="PF07282"/>
    </source>
</evidence>
<name>A0ABU0MZY2_9FIRM</name>
<dbReference type="InterPro" id="IPR021027">
    <property type="entry name" value="Transposase_put_HTH"/>
</dbReference>
<dbReference type="InterPro" id="IPR001959">
    <property type="entry name" value="Transposase"/>
</dbReference>
<keyword evidence="13" id="KW-1185">Reference proteome</keyword>
<keyword evidence="5" id="KW-0862">Zinc</keyword>
<dbReference type="Pfam" id="PF01385">
    <property type="entry name" value="OrfB_IS605"/>
    <property type="match status" value="1"/>
</dbReference>
<evidence type="ECO:0000256" key="1">
    <source>
        <dbReference type="ARBA" id="ARBA00008761"/>
    </source>
</evidence>
<keyword evidence="7" id="KW-0233">DNA recombination</keyword>
<dbReference type="InterPro" id="IPR010095">
    <property type="entry name" value="Cas12f1-like_TNB"/>
</dbReference>
<evidence type="ECO:0000256" key="3">
    <source>
        <dbReference type="ARBA" id="ARBA00022578"/>
    </source>
</evidence>
<accession>A0ABU0MZY2</accession>
<evidence type="ECO:0000256" key="7">
    <source>
        <dbReference type="ARBA" id="ARBA00023172"/>
    </source>
</evidence>
<comment type="similarity">
    <text evidence="2">In the N-terminal section; belongs to the transposase 2 family.</text>
</comment>
<dbReference type="Pfam" id="PF12323">
    <property type="entry name" value="HTH_OrfB_IS605"/>
    <property type="match status" value="1"/>
</dbReference>
<feature type="domain" description="Transposase putative helix-turn-helix" evidence="11">
    <location>
        <begin position="2"/>
        <end position="45"/>
    </location>
</feature>
<reference evidence="12 13" key="1">
    <citation type="submission" date="2023-07" db="EMBL/GenBank/DDBJ databases">
        <title>Genomic Encyclopedia of Type Strains, Phase IV (KMG-IV): sequencing the most valuable type-strain genomes for metagenomic binning, comparative biology and taxonomic classification.</title>
        <authorList>
            <person name="Goeker M."/>
        </authorList>
    </citation>
    <scope>NUCLEOTIDE SEQUENCE [LARGE SCALE GENOMIC DNA]</scope>
    <source>
        <strain evidence="12 13">DSM 15049</strain>
    </source>
</reference>
<protein>
    <submittedName>
        <fullName evidence="12">Transposase</fullName>
    </submittedName>
</protein>
<comment type="caution">
    <text evidence="12">The sequence shown here is derived from an EMBL/GenBank/DDBJ whole genome shotgun (WGS) entry which is preliminary data.</text>
</comment>
<evidence type="ECO:0000313" key="12">
    <source>
        <dbReference type="EMBL" id="MDQ0556465.1"/>
    </source>
</evidence>
<evidence type="ECO:0000256" key="6">
    <source>
        <dbReference type="ARBA" id="ARBA00023125"/>
    </source>
</evidence>
<sequence length="377" mass="44625">MKSFTIRLYPTKEQEILMRKHIGCQRYIYNWGLNLNNKLYETKQKKYGVVELGKMLTQYKKEVDWLNEVSNASLKEALRNLDKAYNNFYKGRAKLPKFKSKKKFNDTFYSRYEKIKFYENSTVNLEKIGKLKCKSSYNVDFTQITKFSNPNVTFNGRCWVLRFSIEIKNNHTELTDKVLGIDLGIKQLAIVNEDGLDIPNINKTKVVKNLEKKLKRLQRQCSRKYENNREGARYQKTKNIVKLELKIKKLHRKLKNIRLNYIHQATSKMVKTKPKMIAMETLKVSNMMKNRHLAKSIAQQCFYKFVEQIKYKCEWNCIEFIQVPIFYPSSKMCSCCGSIKKDLKLSDRTYKCKCGFVYDRDKNAAYNLANYGLEISL</sequence>
<feature type="domain" description="Cas12f1-like TNB" evidence="10">
    <location>
        <begin position="302"/>
        <end position="368"/>
    </location>
</feature>
<gene>
    <name evidence="12" type="ORF">QOZ92_001579</name>
</gene>
<feature type="domain" description="Probable transposase IS891/IS1136/IS1341" evidence="9">
    <location>
        <begin position="168"/>
        <end position="291"/>
    </location>
</feature>
<dbReference type="RefSeq" id="WP_307505685.1">
    <property type="nucleotide sequence ID" value="NZ_BAAACE010000021.1"/>
</dbReference>
<evidence type="ECO:0000256" key="2">
    <source>
        <dbReference type="ARBA" id="ARBA00011044"/>
    </source>
</evidence>
<dbReference type="Proteomes" id="UP001232584">
    <property type="component" value="Unassembled WGS sequence"/>
</dbReference>
<feature type="coiled-coil region" evidence="8">
    <location>
        <begin position="200"/>
        <end position="260"/>
    </location>
</feature>
<evidence type="ECO:0000313" key="13">
    <source>
        <dbReference type="Proteomes" id="UP001232584"/>
    </source>
</evidence>
<dbReference type="PANTHER" id="PTHR30405:SF25">
    <property type="entry name" value="RNA-GUIDED DNA ENDONUCLEASE INSQ-RELATED"/>
    <property type="match status" value="1"/>
</dbReference>
<dbReference type="NCBIfam" id="TIGR01766">
    <property type="entry name" value="IS200/IS605 family accessory protein TnpB-like domain"/>
    <property type="match status" value="1"/>
</dbReference>
<dbReference type="PANTHER" id="PTHR30405">
    <property type="entry name" value="TRANSPOSASE"/>
    <property type="match status" value="1"/>
</dbReference>
<keyword evidence="3" id="KW-0815">Transposition</keyword>
<comment type="similarity">
    <text evidence="1">In the C-terminal section; belongs to the transposase 35 family.</text>
</comment>
<keyword evidence="8" id="KW-0175">Coiled coil</keyword>
<evidence type="ECO:0000256" key="4">
    <source>
        <dbReference type="ARBA" id="ARBA00022723"/>
    </source>
</evidence>
<evidence type="ECO:0000256" key="8">
    <source>
        <dbReference type="SAM" id="Coils"/>
    </source>
</evidence>